<protein>
    <recommendedName>
        <fullName evidence="5">NGG1p interacting factor 3</fullName>
    </recommendedName>
</protein>
<keyword evidence="2" id="KW-0479">Metal-binding</keyword>
<dbReference type="EMBL" id="JACAZF010000012">
    <property type="protein sequence ID" value="KAF7292127.1"/>
    <property type="molecule type" value="Genomic_DNA"/>
</dbReference>
<dbReference type="GO" id="GO:0005739">
    <property type="term" value="C:mitochondrion"/>
    <property type="evidence" value="ECO:0007669"/>
    <property type="project" value="TreeGrafter"/>
</dbReference>
<feature type="binding site" evidence="2">
    <location>
        <position position="122"/>
    </location>
    <ligand>
        <name>a divalent metal cation</name>
        <dbReference type="ChEBI" id="CHEBI:60240"/>
        <label>1</label>
    </ligand>
</feature>
<comment type="similarity">
    <text evidence="1">Belongs to the GTP cyclohydrolase I type 2/NIF3 family.</text>
</comment>
<reference evidence="3" key="1">
    <citation type="submission" date="2020-05" db="EMBL/GenBank/DDBJ databases">
        <title>Mycena genomes resolve the evolution of fungal bioluminescence.</title>
        <authorList>
            <person name="Tsai I.J."/>
        </authorList>
    </citation>
    <scope>NUCLEOTIDE SEQUENCE</scope>
    <source>
        <strain evidence="3">171206Taipei</strain>
    </source>
</reference>
<dbReference type="RefSeq" id="XP_037214854.1">
    <property type="nucleotide sequence ID" value="XM_037368886.1"/>
</dbReference>
<organism evidence="3 4">
    <name type="scientific">Mycena indigotica</name>
    <dbReference type="NCBI Taxonomy" id="2126181"/>
    <lineage>
        <taxon>Eukaryota</taxon>
        <taxon>Fungi</taxon>
        <taxon>Dikarya</taxon>
        <taxon>Basidiomycota</taxon>
        <taxon>Agaricomycotina</taxon>
        <taxon>Agaricomycetes</taxon>
        <taxon>Agaricomycetidae</taxon>
        <taxon>Agaricales</taxon>
        <taxon>Marasmiineae</taxon>
        <taxon>Mycenaceae</taxon>
        <taxon>Mycena</taxon>
    </lineage>
</organism>
<dbReference type="InterPro" id="IPR002678">
    <property type="entry name" value="DUF34/NIF3"/>
</dbReference>
<evidence type="ECO:0000256" key="1">
    <source>
        <dbReference type="ARBA" id="ARBA00006964"/>
    </source>
</evidence>
<gene>
    <name evidence="3" type="ORF">MIND_01239700</name>
</gene>
<comment type="caution">
    <text evidence="3">The sequence shown here is derived from an EMBL/GenBank/DDBJ whole genome shotgun (WGS) entry which is preliminary data.</text>
</comment>
<dbReference type="InterPro" id="IPR036069">
    <property type="entry name" value="DUF34/NIF3_sf"/>
</dbReference>
<sequence length="290" mass="30601">MAVQSSLLTKAVSNAMQRIAPTFLAGSWDNVGLLLGWFQVHVVSATHNAQNRQLHLLPGCPIALTPAVCDEAIALGAGVVVSYHTPIFSGLKSLTLSTPLQASLLRCAANGVSVYSPHSALDGIWGGINDWLAEIISGSASERRVLLPATTKDEGGDGRRVELDQPTELDELVSRVKAGLGLSSIQVGYSPIRTDRLVRSVAICAGSGASMFAEAKEPVDVYFTGEMQHHEVLAAVGKGTHVILCGHTNTERGYLPLLKAKLQAELLGDDGLGEVEVVVSASDKHPLEVV</sequence>
<feature type="binding site" evidence="2">
    <location>
        <position position="84"/>
    </location>
    <ligand>
        <name>a divalent metal cation</name>
        <dbReference type="ChEBI" id="CHEBI:60240"/>
        <label>1</label>
    </ligand>
</feature>
<evidence type="ECO:0000313" key="4">
    <source>
        <dbReference type="Proteomes" id="UP000636479"/>
    </source>
</evidence>
<evidence type="ECO:0000256" key="2">
    <source>
        <dbReference type="PIRSR" id="PIRSR602678-1"/>
    </source>
</evidence>
<dbReference type="Gene3D" id="3.40.1390.30">
    <property type="entry name" value="NIF3 (NGG1p interacting factor 3)-like"/>
    <property type="match status" value="1"/>
</dbReference>
<dbReference type="NCBIfam" id="TIGR00486">
    <property type="entry name" value="YbgI_SA1388"/>
    <property type="match status" value="1"/>
</dbReference>
<accession>A0A8H6VS97</accession>
<dbReference type="PANTHER" id="PTHR13799:SF13">
    <property type="entry name" value="NIF3-LIKE PROTEIN 1"/>
    <property type="match status" value="1"/>
</dbReference>
<dbReference type="AlphaFoldDB" id="A0A8H6VS97"/>
<dbReference type="FunFam" id="3.40.1390.30:FF:000001">
    <property type="entry name" value="GTP cyclohydrolase 1 type 2"/>
    <property type="match status" value="1"/>
</dbReference>
<dbReference type="OrthoDB" id="3345469at2759"/>
<evidence type="ECO:0000313" key="3">
    <source>
        <dbReference type="EMBL" id="KAF7292127.1"/>
    </source>
</evidence>
<proteinExistence type="inferred from homology"/>
<dbReference type="GO" id="GO:0046872">
    <property type="term" value="F:metal ion binding"/>
    <property type="evidence" value="ECO:0007669"/>
    <property type="project" value="UniProtKB-KW"/>
</dbReference>
<name>A0A8H6VS97_9AGAR</name>
<keyword evidence="4" id="KW-1185">Reference proteome</keyword>
<feature type="binding site" evidence="2">
    <location>
        <position position="251"/>
    </location>
    <ligand>
        <name>a divalent metal cation</name>
        <dbReference type="ChEBI" id="CHEBI:60240"/>
        <label>1</label>
    </ligand>
</feature>
<feature type="binding site" evidence="2">
    <location>
        <position position="247"/>
    </location>
    <ligand>
        <name>a divalent metal cation</name>
        <dbReference type="ChEBI" id="CHEBI:60240"/>
        <label>1</label>
    </ligand>
</feature>
<dbReference type="PANTHER" id="PTHR13799">
    <property type="entry name" value="NGG1 INTERACTING FACTOR 3"/>
    <property type="match status" value="1"/>
</dbReference>
<dbReference type="Pfam" id="PF01784">
    <property type="entry name" value="DUF34_NIF3"/>
    <property type="match status" value="1"/>
</dbReference>
<dbReference type="GeneID" id="59351402"/>
<evidence type="ECO:0008006" key="5">
    <source>
        <dbReference type="Google" id="ProtNLM"/>
    </source>
</evidence>
<dbReference type="Proteomes" id="UP000636479">
    <property type="component" value="Unassembled WGS sequence"/>
</dbReference>
<dbReference type="SUPFAM" id="SSF102705">
    <property type="entry name" value="NIF3 (NGG1p interacting factor 3)-like"/>
    <property type="match status" value="1"/>
</dbReference>